<feature type="compositionally biased region" description="Basic and acidic residues" evidence="1">
    <location>
        <begin position="1095"/>
        <end position="1109"/>
    </location>
</feature>
<evidence type="ECO:0000313" key="4">
    <source>
        <dbReference type="Proteomes" id="UP001230915"/>
    </source>
</evidence>
<keyword evidence="2" id="KW-0812">Transmembrane</keyword>
<evidence type="ECO:0000256" key="1">
    <source>
        <dbReference type="SAM" id="MobiDB-lite"/>
    </source>
</evidence>
<reference evidence="3 4" key="1">
    <citation type="submission" date="2023-08" db="EMBL/GenBank/DDBJ databases">
        <title>Mesonia sp. MT50, isolated from deep-sea sediment of the Mariana Trench.</title>
        <authorList>
            <person name="Fu H."/>
        </authorList>
    </citation>
    <scope>NUCLEOTIDE SEQUENCE [LARGE SCALE GENOMIC DNA]</scope>
    <source>
        <strain evidence="3 4">MT50</strain>
    </source>
</reference>
<accession>A0ABU0ZYH7</accession>
<feature type="region of interest" description="Disordered" evidence="1">
    <location>
        <begin position="941"/>
        <end position="1024"/>
    </location>
</feature>
<feature type="region of interest" description="Disordered" evidence="1">
    <location>
        <begin position="1092"/>
        <end position="1113"/>
    </location>
</feature>
<feature type="compositionally biased region" description="Basic and acidic residues" evidence="1">
    <location>
        <begin position="1014"/>
        <end position="1024"/>
    </location>
</feature>
<evidence type="ECO:0008006" key="5">
    <source>
        <dbReference type="Google" id="ProtNLM"/>
    </source>
</evidence>
<feature type="transmembrane region" description="Helical" evidence="2">
    <location>
        <begin position="154"/>
        <end position="172"/>
    </location>
</feature>
<feature type="region of interest" description="Disordered" evidence="1">
    <location>
        <begin position="905"/>
        <end position="925"/>
    </location>
</feature>
<feature type="compositionally biased region" description="Basic and acidic residues" evidence="1">
    <location>
        <begin position="514"/>
        <end position="553"/>
    </location>
</feature>
<feature type="transmembrane region" description="Helical" evidence="2">
    <location>
        <begin position="26"/>
        <end position="51"/>
    </location>
</feature>
<feature type="region of interest" description="Disordered" evidence="1">
    <location>
        <begin position="664"/>
        <end position="774"/>
    </location>
</feature>
<keyword evidence="2" id="KW-1133">Transmembrane helix</keyword>
<evidence type="ECO:0000256" key="2">
    <source>
        <dbReference type="SAM" id="Phobius"/>
    </source>
</evidence>
<evidence type="ECO:0000313" key="3">
    <source>
        <dbReference type="EMBL" id="MDQ7916519.1"/>
    </source>
</evidence>
<proteinExistence type="predicted"/>
<sequence>MNNYQHIQQKLEGFIRKFYINELLKGVILFFAIGLIYFLMTVFLEYFLWLSSLGRSILFWLFIGVEVALFIKFILIPISKLFKLSRGISHEEASQMIGKHFPQVDDKLLNVLQLQKEKHLQDSDLLLASIEQKSKELQPVPFTTAINFKSNVGYLKYAIIPLAIFLAIYISGNEQLFSDSYARVVNYEREYEPPAPFAFQLDESKLQVKENEQVSLKITTQGKVIPETAKIHIQEKDYILKQVAPGVFEYTFTRIKNNTNFYLSSNEVTSKSYQIEVTQVPTLVDFKMHLDYPAYINQPDEVMEGTGNATIPEGTKVKWQLTTNATDEVRLDGLDSLYAFKKQNHKFVLEKSIYHSSDYAVVSSNASLKDYEKLYYSLKVIKDQFPSIQVEKKEDSAQAAIHYFKGVITDDHAITNLQIVYYPVRDRKNLKTKKLPFNGKDYAEFFYQFPNELDLEKGVPYEFYFIVTDNDAVHHYKSKKSKVFGYQLLTNKEEKERNLENQENAMQGMSESLQEMKSRNKQLKELDQSQREKKQLNYQDKEKLKNFTERQRQQDELMKSYTEKMKQNLEDLKTNDPLKKELEKRLEKSQKEMEKDNKLLEELEKYQEKLNKEDLHKKMEELSKRNTTQQKSLEQLLELTKRYYVEQKAEKIASDLQELAKEQEKLGLEEKENTSEAQEELNKDFEDIQKQMDELEKENEKLKSPMDIPREESQEDAVKEDQDDAKENLEKSEEEEGKESAPSKKSAQKKQQSAAEKMKQMSQKMKSAMAQGGQEQLEEDAEMLRQILENLMSFSFEQEDLMLQFEKLNDNSPRYVRNLKQQQTLKENFKHVDDSLFGLASRNPMISENITSVITDINFNIDKALERFADNQIPRGVASQQYVFKGANDLANMLNESLEQMQMQMNAQGEGEGSSGKGKEGEGQGAGFQLKDIIKKQGELGEEAGEKGKKPGEGKQGQFPNGKKPGAGEGGEQGEGGQKPGEGKDGNQGENGQQPGEGKPGSQGENGERGGNGESEKMSKELFEIFKEQQSLRMQLNDMIKQQNLGPEAKRLSRAMEHIEDELLTKGITKNTGTKMKQIEHRLLEMENAMLQQGEEQKRTSETNDKDFTNEASSLKTKAKDYFNTTEILNRQALPLQKNYQEIVKEYFTEKE</sequence>
<dbReference type="RefSeq" id="WP_308863171.1">
    <property type="nucleotide sequence ID" value="NZ_JAVHUL010000005.1"/>
</dbReference>
<feature type="compositionally biased region" description="Basic and acidic residues" evidence="1">
    <location>
        <begin position="664"/>
        <end position="731"/>
    </location>
</feature>
<feature type="compositionally biased region" description="Low complexity" evidence="1">
    <location>
        <begin position="988"/>
        <end position="1005"/>
    </location>
</feature>
<gene>
    <name evidence="3" type="ORF">RBU60_02950</name>
</gene>
<keyword evidence="2" id="KW-0472">Membrane</keyword>
<organism evidence="3 4">
    <name type="scientific">Mesonia profundi</name>
    <dbReference type="NCBI Taxonomy" id="3070998"/>
    <lineage>
        <taxon>Bacteria</taxon>
        <taxon>Pseudomonadati</taxon>
        <taxon>Bacteroidota</taxon>
        <taxon>Flavobacteriia</taxon>
        <taxon>Flavobacteriales</taxon>
        <taxon>Flavobacteriaceae</taxon>
        <taxon>Mesonia</taxon>
    </lineage>
</organism>
<protein>
    <recommendedName>
        <fullName evidence="5">Glutamyl-tRNA synthetase</fullName>
    </recommendedName>
</protein>
<comment type="caution">
    <text evidence="3">The sequence shown here is derived from an EMBL/GenBank/DDBJ whole genome shotgun (WGS) entry which is preliminary data.</text>
</comment>
<feature type="compositionally biased region" description="Gly residues" evidence="1">
    <location>
        <begin position="965"/>
        <end position="980"/>
    </location>
</feature>
<feature type="region of interest" description="Disordered" evidence="1">
    <location>
        <begin position="509"/>
        <end position="553"/>
    </location>
</feature>
<keyword evidence="4" id="KW-1185">Reference proteome</keyword>
<dbReference type="EMBL" id="JAVHUL010000005">
    <property type="protein sequence ID" value="MDQ7916519.1"/>
    <property type="molecule type" value="Genomic_DNA"/>
</dbReference>
<feature type="transmembrane region" description="Helical" evidence="2">
    <location>
        <begin position="57"/>
        <end position="76"/>
    </location>
</feature>
<name>A0ABU0ZYH7_9FLAO</name>
<dbReference type="Proteomes" id="UP001230915">
    <property type="component" value="Unassembled WGS sequence"/>
</dbReference>
<feature type="compositionally biased region" description="Basic and acidic residues" evidence="1">
    <location>
        <begin position="941"/>
        <end position="953"/>
    </location>
</feature>
<feature type="compositionally biased region" description="Low complexity" evidence="1">
    <location>
        <begin position="743"/>
        <end position="771"/>
    </location>
</feature>